<dbReference type="GO" id="GO:0000110">
    <property type="term" value="C:nucleotide-excision repair factor 1 complex"/>
    <property type="evidence" value="ECO:0007669"/>
    <property type="project" value="TreeGrafter"/>
</dbReference>
<proteinExistence type="inferred from homology"/>
<evidence type="ECO:0000256" key="1">
    <source>
        <dbReference type="ARBA" id="ARBA00004123"/>
    </source>
</evidence>
<dbReference type="GO" id="GO:1901255">
    <property type="term" value="P:nucleotide-excision repair involved in interstrand cross-link repair"/>
    <property type="evidence" value="ECO:0007669"/>
    <property type="project" value="TreeGrafter"/>
</dbReference>
<evidence type="ECO:0000256" key="7">
    <source>
        <dbReference type="ARBA" id="ARBA00023125"/>
    </source>
</evidence>
<evidence type="ECO:0000256" key="8">
    <source>
        <dbReference type="ARBA" id="ARBA00023204"/>
    </source>
</evidence>
<dbReference type="InterPro" id="IPR022656">
    <property type="entry name" value="XPA_C"/>
</dbReference>
<evidence type="ECO:0000313" key="13">
    <source>
        <dbReference type="Proteomes" id="UP000282613"/>
    </source>
</evidence>
<evidence type="ECO:0000256" key="5">
    <source>
        <dbReference type="ARBA" id="ARBA00022771"/>
    </source>
</evidence>
<accession>A0A0R3W6I3</accession>
<comment type="similarity">
    <text evidence="2">Belongs to the XPA family.</text>
</comment>
<evidence type="ECO:0000256" key="10">
    <source>
        <dbReference type="SAM" id="MobiDB-lite"/>
    </source>
</evidence>
<feature type="domain" description="XPA C-terminal" evidence="11">
    <location>
        <begin position="184"/>
        <end position="234"/>
    </location>
</feature>
<name>A0A0R3W6I3_TAEAS</name>
<dbReference type="Proteomes" id="UP000282613">
    <property type="component" value="Unassembled WGS sequence"/>
</dbReference>
<feature type="compositionally biased region" description="Basic residues" evidence="10">
    <location>
        <begin position="113"/>
        <end position="122"/>
    </location>
</feature>
<dbReference type="SUPFAM" id="SSF57716">
    <property type="entry name" value="Glucocorticoid receptor-like (DNA-binding domain)"/>
    <property type="match status" value="1"/>
</dbReference>
<dbReference type="CDD" id="cd21076">
    <property type="entry name" value="DBD_XPA"/>
    <property type="match status" value="1"/>
</dbReference>
<feature type="region of interest" description="Disordered" evidence="10">
    <location>
        <begin position="1"/>
        <end position="34"/>
    </location>
</feature>
<evidence type="ECO:0000256" key="3">
    <source>
        <dbReference type="ARBA" id="ARBA00022723"/>
    </source>
</evidence>
<keyword evidence="5" id="KW-0863">Zinc-finger</keyword>
<keyword evidence="7" id="KW-0238">DNA-binding</keyword>
<keyword evidence="4" id="KW-0227">DNA damage</keyword>
<dbReference type="InterPro" id="IPR022652">
    <property type="entry name" value="Znf_XPA_CS"/>
</dbReference>
<dbReference type="GO" id="GO:0003684">
    <property type="term" value="F:damaged DNA binding"/>
    <property type="evidence" value="ECO:0007669"/>
    <property type="project" value="InterPro"/>
</dbReference>
<evidence type="ECO:0000256" key="6">
    <source>
        <dbReference type="ARBA" id="ARBA00022833"/>
    </source>
</evidence>
<dbReference type="SUPFAM" id="SSF46955">
    <property type="entry name" value="Putative DNA-binding domain"/>
    <property type="match status" value="1"/>
</dbReference>
<dbReference type="InterPro" id="IPR037129">
    <property type="entry name" value="XPA_sf"/>
</dbReference>
<dbReference type="PROSITE" id="PS00752">
    <property type="entry name" value="XPA_1"/>
    <property type="match status" value="1"/>
</dbReference>
<dbReference type="GO" id="GO:0006284">
    <property type="term" value="P:base-excision repair"/>
    <property type="evidence" value="ECO:0007669"/>
    <property type="project" value="TreeGrafter"/>
</dbReference>
<evidence type="ECO:0000313" key="14">
    <source>
        <dbReference type="WBParaSite" id="TASK_0000580701-mRNA-1"/>
    </source>
</evidence>
<keyword evidence="6" id="KW-0862">Zinc</keyword>
<comment type="subcellular location">
    <subcellularLocation>
        <location evidence="1">Nucleus</location>
    </subcellularLocation>
</comment>
<dbReference type="NCBIfam" id="TIGR00598">
    <property type="entry name" value="rad14"/>
    <property type="match status" value="1"/>
</dbReference>
<dbReference type="OrthoDB" id="68328at2759"/>
<dbReference type="GO" id="GO:0070914">
    <property type="term" value="P:UV-damage excision repair"/>
    <property type="evidence" value="ECO:0007669"/>
    <property type="project" value="TreeGrafter"/>
</dbReference>
<reference evidence="12 13" key="2">
    <citation type="submission" date="2018-11" db="EMBL/GenBank/DDBJ databases">
        <authorList>
            <consortium name="Pathogen Informatics"/>
        </authorList>
    </citation>
    <scope>NUCLEOTIDE SEQUENCE [LARGE SCALE GENOMIC DNA]</scope>
</reference>
<dbReference type="WBParaSite" id="TASK_0000580701-mRNA-1">
    <property type="protein sequence ID" value="TASK_0000580701-mRNA-1"/>
    <property type="gene ID" value="TASK_0000580701"/>
</dbReference>
<dbReference type="InterPro" id="IPR009061">
    <property type="entry name" value="DNA-bd_dom_put_sf"/>
</dbReference>
<evidence type="ECO:0000313" key="12">
    <source>
        <dbReference type="EMBL" id="VDK35654.1"/>
    </source>
</evidence>
<dbReference type="AlphaFoldDB" id="A0A0R3W6I3"/>
<dbReference type="STRING" id="60517.A0A0R3W6I3"/>
<dbReference type="PANTHER" id="PTHR10142">
    <property type="entry name" value="DNA REPAIR PROTEIN COMPLEMENTING XP-A CELLS"/>
    <property type="match status" value="1"/>
</dbReference>
<dbReference type="Gene3D" id="3.90.530.10">
    <property type="entry name" value="XPA C-terminal domain"/>
    <property type="match status" value="1"/>
</dbReference>
<dbReference type="Pfam" id="PF01286">
    <property type="entry name" value="XPA_N"/>
    <property type="match status" value="1"/>
</dbReference>
<dbReference type="GO" id="GO:0008270">
    <property type="term" value="F:zinc ion binding"/>
    <property type="evidence" value="ECO:0007669"/>
    <property type="project" value="UniProtKB-KW"/>
</dbReference>
<dbReference type="GO" id="GO:0000715">
    <property type="term" value="P:nucleotide-excision repair, DNA damage recognition"/>
    <property type="evidence" value="ECO:0007669"/>
    <property type="project" value="TreeGrafter"/>
</dbReference>
<gene>
    <name evidence="12" type="ORF">TASK_LOCUS5808</name>
</gene>
<protein>
    <submittedName>
        <fullName evidence="14">XPA_C domain-containing protein</fullName>
    </submittedName>
</protein>
<keyword evidence="3" id="KW-0479">Metal-binding</keyword>
<keyword evidence="13" id="KW-1185">Reference proteome</keyword>
<dbReference type="EMBL" id="UYRS01018443">
    <property type="protein sequence ID" value="VDK35654.1"/>
    <property type="molecule type" value="Genomic_DNA"/>
</dbReference>
<organism evidence="14">
    <name type="scientific">Taenia asiatica</name>
    <name type="common">Asian tapeworm</name>
    <dbReference type="NCBI Taxonomy" id="60517"/>
    <lineage>
        <taxon>Eukaryota</taxon>
        <taxon>Metazoa</taxon>
        <taxon>Spiralia</taxon>
        <taxon>Lophotrochozoa</taxon>
        <taxon>Platyhelminthes</taxon>
        <taxon>Cestoda</taxon>
        <taxon>Eucestoda</taxon>
        <taxon>Cyclophyllidea</taxon>
        <taxon>Taeniidae</taxon>
        <taxon>Taenia</taxon>
    </lineage>
</organism>
<evidence type="ECO:0000259" key="11">
    <source>
        <dbReference type="Pfam" id="PF05181"/>
    </source>
</evidence>
<evidence type="ECO:0000256" key="9">
    <source>
        <dbReference type="ARBA" id="ARBA00023242"/>
    </source>
</evidence>
<keyword evidence="9" id="KW-0539">Nucleus</keyword>
<evidence type="ECO:0000256" key="4">
    <source>
        <dbReference type="ARBA" id="ARBA00022763"/>
    </source>
</evidence>
<sequence length="322" mass="36441">MQPESNSLRGKQVEGAPTSFGVSPKKRTEAEQHLIDENRKKALDLFNARVVANDRNVKIVTKGALVHQSLPIDSGGGFFLDPPSLSQSQEAVHYEKSEEETDASDSSGGLGQQRRKKRRKLQSKQPSVPPPPSLPSEAPLLVPRPPDEEKPICDECSREFDDSYLLRNFDCQVCDGCRDSKGIHTLVTRSTAKERYLLTDVDLDVREPPLRRIYKKNPRHSSWGDMQLFLEAQVAARSLEIWGSEAKVEAERASRVVKRERAKLRGFQKRVKELRIQVRSSLYAKKSIPHEHTFGPEVYDEKKETYSKSCTSCGCVMSFEKM</sequence>
<keyword evidence="8" id="KW-0234">DNA repair</keyword>
<dbReference type="Pfam" id="PF05181">
    <property type="entry name" value="XPA_C"/>
    <property type="match status" value="1"/>
</dbReference>
<reference evidence="14" key="1">
    <citation type="submission" date="2017-02" db="UniProtKB">
        <authorList>
            <consortium name="WormBaseParasite"/>
        </authorList>
    </citation>
    <scope>IDENTIFICATION</scope>
</reference>
<dbReference type="InterPro" id="IPR000465">
    <property type="entry name" value="XPA/RAD14"/>
</dbReference>
<feature type="region of interest" description="Disordered" evidence="10">
    <location>
        <begin position="81"/>
        <end position="148"/>
    </location>
</feature>
<dbReference type="PANTHER" id="PTHR10142:SF0">
    <property type="entry name" value="DNA REPAIR PROTEIN COMPLEMENTING XP-A CELLS"/>
    <property type="match status" value="1"/>
</dbReference>
<evidence type="ECO:0000256" key="2">
    <source>
        <dbReference type="ARBA" id="ARBA00005548"/>
    </source>
</evidence>